<proteinExistence type="predicted"/>
<accession>A0ABT1MS33</accession>
<name>A0ABT1MS33_9RHOB</name>
<evidence type="ECO:0000256" key="1">
    <source>
        <dbReference type="SAM" id="MobiDB-lite"/>
    </source>
</evidence>
<gene>
    <name evidence="2" type="ORF">MLD63_04525</name>
</gene>
<evidence type="ECO:0000313" key="3">
    <source>
        <dbReference type="Proteomes" id="UP001203945"/>
    </source>
</evidence>
<dbReference type="Gene3D" id="3.40.390.70">
    <property type="match status" value="1"/>
</dbReference>
<evidence type="ECO:0000313" key="2">
    <source>
        <dbReference type="EMBL" id="MCQ0969691.1"/>
    </source>
</evidence>
<keyword evidence="3" id="KW-1185">Reference proteome</keyword>
<dbReference type="InterPro" id="IPR031321">
    <property type="entry name" value="UCP012641"/>
</dbReference>
<dbReference type="Pfam" id="PF15887">
    <property type="entry name" value="Peptidase_Mx"/>
    <property type="match status" value="1"/>
</dbReference>
<feature type="region of interest" description="Disordered" evidence="1">
    <location>
        <begin position="322"/>
        <end position="345"/>
    </location>
</feature>
<organism evidence="2 3">
    <name type="scientific">Paracoccus albicereus</name>
    <dbReference type="NCBI Taxonomy" id="2922394"/>
    <lineage>
        <taxon>Bacteria</taxon>
        <taxon>Pseudomonadati</taxon>
        <taxon>Pseudomonadota</taxon>
        <taxon>Alphaproteobacteria</taxon>
        <taxon>Rhodobacterales</taxon>
        <taxon>Paracoccaceae</taxon>
        <taxon>Paracoccus</taxon>
    </lineage>
</organism>
<dbReference type="Proteomes" id="UP001203945">
    <property type="component" value="Unassembled WGS sequence"/>
</dbReference>
<protein>
    <submittedName>
        <fullName evidence="2">Zinc-binding peptidase</fullName>
    </submittedName>
</protein>
<reference evidence="2 3" key="1">
    <citation type="submission" date="2022-03" db="EMBL/GenBank/DDBJ databases">
        <authorList>
            <person name="He Y."/>
        </authorList>
    </citation>
    <scope>NUCLEOTIDE SEQUENCE [LARGE SCALE GENOMIC DNA]</scope>
    <source>
        <strain evidence="2 3">TK19116</strain>
    </source>
</reference>
<dbReference type="RefSeq" id="WP_255328707.1">
    <property type="nucleotide sequence ID" value="NZ_JAKZEU010000002.1"/>
</dbReference>
<comment type="caution">
    <text evidence="2">The sequence shown here is derived from an EMBL/GenBank/DDBJ whole genome shotgun (WGS) entry which is preliminary data.</text>
</comment>
<sequence>MQRFSCPACHARAYFHNLGCPNGHAIFYDPQQGAMVNDATPCANRDRIACNWKAEEGETFCRSCRMSEVVPVLNVGNNVELLDRAERAKRWVLANIANWNWFTSADPGPRPHFLMLSEETGGRAAQIIMGHDKGEITINVTEADELIRLQRRQKLGEQYRSMVGHFRHELAHYFFDRLSPADGFLDEFRRIFGDERADYGEALKAHYANPRDPGEDYITPYATAHPHEDWAETVAHLLHLVDFTDSFVSAGLTMPGVPENFAPYEEDDTARLLLIAGEVAIAVNDINRALDNGDLYPFTLTVPVREKIGFAHGWMKNHLSRAASAPKHEMPPDAEADDSANPADA</sequence>
<dbReference type="EMBL" id="JAKZEU010000002">
    <property type="protein sequence ID" value="MCQ0969691.1"/>
    <property type="molecule type" value="Genomic_DNA"/>
</dbReference>